<dbReference type="Pfam" id="PF00059">
    <property type="entry name" value="Lectin_C"/>
    <property type="match status" value="2"/>
</dbReference>
<dbReference type="Proteomes" id="UP000005239">
    <property type="component" value="Unassembled WGS sequence"/>
</dbReference>
<dbReference type="InterPro" id="IPR035914">
    <property type="entry name" value="Sperma_CUB_dom_sf"/>
</dbReference>
<dbReference type="InterPro" id="IPR016187">
    <property type="entry name" value="CTDL_fold"/>
</dbReference>
<evidence type="ECO:0000256" key="2">
    <source>
        <dbReference type="PROSITE-ProRule" id="PRU00059"/>
    </source>
</evidence>
<keyword evidence="1 2" id="KW-1015">Disulfide bond</keyword>
<accession>A0A8R1U7G0</accession>
<comment type="caution">
    <text evidence="2">Lacks conserved residue(s) required for the propagation of feature annotation.</text>
</comment>
<protein>
    <submittedName>
        <fullName evidence="3">CUB domain-containing protein</fullName>
    </submittedName>
</protein>
<proteinExistence type="predicted"/>
<dbReference type="Pfam" id="PF00431">
    <property type="entry name" value="CUB"/>
    <property type="match status" value="1"/>
</dbReference>
<dbReference type="EnsemblMetazoa" id="PPA04672.1">
    <property type="protein sequence ID" value="PPA04672.1"/>
    <property type="gene ID" value="WBGene00094226"/>
</dbReference>
<feature type="disulfide bond" evidence="2">
    <location>
        <begin position="313"/>
        <end position="340"/>
    </location>
</feature>
<dbReference type="PROSITE" id="PS50041">
    <property type="entry name" value="C_TYPE_LECTIN_2"/>
    <property type="match status" value="2"/>
</dbReference>
<dbReference type="InterPro" id="IPR050976">
    <property type="entry name" value="Snaclec"/>
</dbReference>
<evidence type="ECO:0000313" key="4">
    <source>
        <dbReference type="Proteomes" id="UP000005239"/>
    </source>
</evidence>
<dbReference type="InterPro" id="IPR001304">
    <property type="entry name" value="C-type_lectin-like"/>
</dbReference>
<evidence type="ECO:0000313" key="3">
    <source>
        <dbReference type="EnsemblMetazoa" id="PPA04672.1"/>
    </source>
</evidence>
<dbReference type="SUPFAM" id="SSF49854">
    <property type="entry name" value="Spermadhesin, CUB domain"/>
    <property type="match status" value="1"/>
</dbReference>
<reference evidence="3" key="2">
    <citation type="submission" date="2022-06" db="UniProtKB">
        <authorList>
            <consortium name="EnsemblMetazoa"/>
        </authorList>
    </citation>
    <scope>IDENTIFICATION</scope>
    <source>
        <strain evidence="3">PS312</strain>
    </source>
</reference>
<dbReference type="Gene3D" id="2.60.120.290">
    <property type="entry name" value="Spermadhesin, CUB domain"/>
    <property type="match status" value="1"/>
</dbReference>
<dbReference type="SMART" id="SM00034">
    <property type="entry name" value="CLECT"/>
    <property type="match status" value="2"/>
</dbReference>
<dbReference type="Gene3D" id="3.10.100.10">
    <property type="entry name" value="Mannose-Binding Protein A, subunit A"/>
    <property type="match status" value="2"/>
</dbReference>
<organism evidence="3 4">
    <name type="scientific">Pristionchus pacificus</name>
    <name type="common">Parasitic nematode worm</name>
    <dbReference type="NCBI Taxonomy" id="54126"/>
    <lineage>
        <taxon>Eukaryota</taxon>
        <taxon>Metazoa</taxon>
        <taxon>Ecdysozoa</taxon>
        <taxon>Nematoda</taxon>
        <taxon>Chromadorea</taxon>
        <taxon>Rhabditida</taxon>
        <taxon>Rhabditina</taxon>
        <taxon>Diplogasteromorpha</taxon>
        <taxon>Diplogasteroidea</taxon>
        <taxon>Neodiplogasteridae</taxon>
        <taxon>Pristionchus</taxon>
    </lineage>
</organism>
<dbReference type="CDD" id="cd00037">
    <property type="entry name" value="CLECT"/>
    <property type="match status" value="2"/>
</dbReference>
<dbReference type="PANTHER" id="PTHR22991">
    <property type="entry name" value="PROTEIN CBG13490"/>
    <property type="match status" value="1"/>
</dbReference>
<dbReference type="InterPro" id="IPR000859">
    <property type="entry name" value="CUB_dom"/>
</dbReference>
<dbReference type="SMART" id="SM00042">
    <property type="entry name" value="CUB"/>
    <property type="match status" value="1"/>
</dbReference>
<dbReference type="InterPro" id="IPR016186">
    <property type="entry name" value="C-type_lectin-like/link_sf"/>
</dbReference>
<keyword evidence="4" id="KW-1185">Reference proteome</keyword>
<dbReference type="CDD" id="cd00041">
    <property type="entry name" value="CUB"/>
    <property type="match status" value="1"/>
</dbReference>
<dbReference type="SUPFAM" id="SSF56436">
    <property type="entry name" value="C-type lectin-like"/>
    <property type="match status" value="2"/>
</dbReference>
<reference evidence="4" key="1">
    <citation type="journal article" date="2008" name="Nat. Genet.">
        <title>The Pristionchus pacificus genome provides a unique perspective on nematode lifestyle and parasitism.</title>
        <authorList>
            <person name="Dieterich C."/>
            <person name="Clifton S.W."/>
            <person name="Schuster L.N."/>
            <person name="Chinwalla A."/>
            <person name="Delehaunty K."/>
            <person name="Dinkelacker I."/>
            <person name="Fulton L."/>
            <person name="Fulton R."/>
            <person name="Godfrey J."/>
            <person name="Minx P."/>
            <person name="Mitreva M."/>
            <person name="Roeseler W."/>
            <person name="Tian H."/>
            <person name="Witte H."/>
            <person name="Yang S.P."/>
            <person name="Wilson R.K."/>
            <person name="Sommer R.J."/>
        </authorList>
    </citation>
    <scope>NUCLEOTIDE SEQUENCE [LARGE SCALE GENOMIC DNA]</scope>
    <source>
        <strain evidence="4">PS312</strain>
    </source>
</reference>
<dbReference type="OrthoDB" id="5877743at2759"/>
<sequence length="421" mass="45875">MRDATIFIILLFPIVNCDSCPKGYTQAPNGGDCFKTINFYDSFSGNYFPESFDEADTLCNDNYAGGLLASIHSEEENSLIQQENDPNLSCNAPLATKNIGLKCTGKLCTWYDGTPLTYTNFDGDGPSDKDGESCYGLMGNEGKWYKKKNCGKQNSDCWICRVKARTIDCTDDEISHNSGCVSVHKTPMDQQSAAVSCPGGGHLAAIHGNFERDFYTKVALDAGVVGSVYIGGQFSNGLFEWSDGTFKNFENWANGFPNTIFGSCVQILLDSEFGVQGQWTNIDCGTKQAYICYREAPSDFPTVAPRPKANAKCPSVQYYTVNGNIYSPNYPLSIPSGQSCEYVIGTNEGTRASINFSSYDCQTGTTLSLYDGLDSKHPFLTFADTQTPNATYSTSSNVMKIVFTADETSVGTGWEANFVGI</sequence>
<dbReference type="AlphaFoldDB" id="A0A2A6BSS1"/>
<name>A0A2A6BSS1_PRIPA</name>
<gene>
    <name evidence="3" type="primary">WBGene00094226</name>
</gene>
<dbReference type="PROSITE" id="PS01180">
    <property type="entry name" value="CUB"/>
    <property type="match status" value="1"/>
</dbReference>
<dbReference type="PANTHER" id="PTHR22991:SF41">
    <property type="entry name" value="CUB DOMAIN-CONTAINING PROTEIN-RELATED"/>
    <property type="match status" value="1"/>
</dbReference>
<accession>A0A2A6BSS1</accession>
<evidence type="ECO:0000256" key="1">
    <source>
        <dbReference type="ARBA" id="ARBA00023157"/>
    </source>
</evidence>